<keyword evidence="2 4" id="KW-0238">DNA-binding</keyword>
<keyword evidence="3" id="KW-0804">Transcription</keyword>
<name>A0AAE3CY36_9HYPH</name>
<dbReference type="Proteomes" id="UP001196509">
    <property type="component" value="Unassembled WGS sequence"/>
</dbReference>
<dbReference type="GO" id="GO:0000976">
    <property type="term" value="F:transcription cis-regulatory region binding"/>
    <property type="evidence" value="ECO:0007669"/>
    <property type="project" value="TreeGrafter"/>
</dbReference>
<evidence type="ECO:0000259" key="5">
    <source>
        <dbReference type="PROSITE" id="PS50977"/>
    </source>
</evidence>
<evidence type="ECO:0000313" key="6">
    <source>
        <dbReference type="EMBL" id="MBW8635750.1"/>
    </source>
</evidence>
<dbReference type="PROSITE" id="PS50977">
    <property type="entry name" value="HTH_TETR_2"/>
    <property type="match status" value="1"/>
</dbReference>
<dbReference type="Pfam" id="PF00440">
    <property type="entry name" value="TetR_N"/>
    <property type="match status" value="1"/>
</dbReference>
<dbReference type="PRINTS" id="PR00455">
    <property type="entry name" value="HTHTETR"/>
</dbReference>
<feature type="domain" description="HTH tetR-type" evidence="5">
    <location>
        <begin position="15"/>
        <end position="75"/>
    </location>
</feature>
<dbReference type="EMBL" id="JAICBX010000001">
    <property type="protein sequence ID" value="MBW8635750.1"/>
    <property type="molecule type" value="Genomic_DNA"/>
</dbReference>
<dbReference type="AlphaFoldDB" id="A0AAE3CY36"/>
<dbReference type="InterPro" id="IPR001647">
    <property type="entry name" value="HTH_TetR"/>
</dbReference>
<evidence type="ECO:0000256" key="3">
    <source>
        <dbReference type="ARBA" id="ARBA00023163"/>
    </source>
</evidence>
<feature type="DNA-binding region" description="H-T-H motif" evidence="4">
    <location>
        <begin position="38"/>
        <end position="57"/>
    </location>
</feature>
<dbReference type="PANTHER" id="PTHR30055">
    <property type="entry name" value="HTH-TYPE TRANSCRIPTIONAL REGULATOR RUTR"/>
    <property type="match status" value="1"/>
</dbReference>
<protein>
    <submittedName>
        <fullName evidence="6">TetR/AcrR family transcriptional regulator</fullName>
    </submittedName>
</protein>
<dbReference type="Gene3D" id="1.10.357.10">
    <property type="entry name" value="Tetracycline Repressor, domain 2"/>
    <property type="match status" value="1"/>
</dbReference>
<sequence>MQELPAHRTNRERTETTTSALIAAARELFLSKGYAGAGTPEIVKKAGVTRGALYHHFEDKKALFAAVIEAELSAVADQIERAAPDAAAPFDALVEGGRAFFDAMAVEERTRLILIEAPAVLGWEELRDMDRKHGGRTLQQGLDAAMKNGVIARLPLETLATMLSALFDRGALAIEGGADPGEVQQVIVAILDGLRR</sequence>
<reference evidence="6" key="1">
    <citation type="submission" date="2021-08" db="EMBL/GenBank/DDBJ databases">
        <title>Hoeflea bacterium WL0058 sp. nov., isolated from the sediment.</title>
        <authorList>
            <person name="Wang L."/>
            <person name="Zhang D."/>
        </authorList>
    </citation>
    <scope>NUCLEOTIDE SEQUENCE</scope>
    <source>
        <strain evidence="6">WL0058</strain>
    </source>
</reference>
<evidence type="ECO:0000313" key="7">
    <source>
        <dbReference type="Proteomes" id="UP001196509"/>
    </source>
</evidence>
<dbReference type="InterPro" id="IPR050109">
    <property type="entry name" value="HTH-type_TetR-like_transc_reg"/>
</dbReference>
<organism evidence="6 7">
    <name type="scientific">Flavimaribacter sediminis</name>
    <dbReference type="NCBI Taxonomy" id="2865987"/>
    <lineage>
        <taxon>Bacteria</taxon>
        <taxon>Pseudomonadati</taxon>
        <taxon>Pseudomonadota</taxon>
        <taxon>Alphaproteobacteria</taxon>
        <taxon>Hyphomicrobiales</taxon>
        <taxon>Rhizobiaceae</taxon>
        <taxon>Flavimaribacter</taxon>
    </lineage>
</organism>
<keyword evidence="7" id="KW-1185">Reference proteome</keyword>
<evidence type="ECO:0000256" key="4">
    <source>
        <dbReference type="PROSITE-ProRule" id="PRU00335"/>
    </source>
</evidence>
<dbReference type="InterPro" id="IPR049484">
    <property type="entry name" value="Rv0078-like_C"/>
</dbReference>
<gene>
    <name evidence="6" type="ORF">K1W69_01015</name>
</gene>
<dbReference type="GO" id="GO:0003700">
    <property type="term" value="F:DNA-binding transcription factor activity"/>
    <property type="evidence" value="ECO:0007669"/>
    <property type="project" value="TreeGrafter"/>
</dbReference>
<dbReference type="RefSeq" id="WP_220226471.1">
    <property type="nucleotide sequence ID" value="NZ_JAICBX010000001.1"/>
</dbReference>
<proteinExistence type="predicted"/>
<evidence type="ECO:0000256" key="2">
    <source>
        <dbReference type="ARBA" id="ARBA00023125"/>
    </source>
</evidence>
<evidence type="ECO:0000256" key="1">
    <source>
        <dbReference type="ARBA" id="ARBA00023015"/>
    </source>
</evidence>
<dbReference type="InterPro" id="IPR009057">
    <property type="entry name" value="Homeodomain-like_sf"/>
</dbReference>
<accession>A0AAE3CY36</accession>
<dbReference type="PANTHER" id="PTHR30055:SF234">
    <property type="entry name" value="HTH-TYPE TRANSCRIPTIONAL REGULATOR BETI"/>
    <property type="match status" value="1"/>
</dbReference>
<comment type="caution">
    <text evidence="6">The sequence shown here is derived from an EMBL/GenBank/DDBJ whole genome shotgun (WGS) entry which is preliminary data.</text>
</comment>
<dbReference type="SUPFAM" id="SSF46689">
    <property type="entry name" value="Homeodomain-like"/>
    <property type="match status" value="1"/>
</dbReference>
<keyword evidence="1" id="KW-0805">Transcription regulation</keyword>
<dbReference type="Pfam" id="PF21351">
    <property type="entry name" value="TetR_C_41"/>
    <property type="match status" value="1"/>
</dbReference>